<name>A0A165J3M8_9BASI</name>
<sequence>MSTQPEDDVGSGSYSTSLDQIIFVSTAVLQQGVDLVNNVLTEDEQMVYGSKMLPGSTIGKHLRHARDYFDLLLSCLSRPKPFELNYDLRSRNVPMETSRPIAATALEGTIKQLRELQENRQQSILDDPVTLEAVTPFKQVMQTTVGRELWFGALHAIHHWSMIRLIAAGEMGIELDPSFGVAPSTLQHRGHEGITTKARF</sequence>
<reference evidence="2 3" key="1">
    <citation type="journal article" date="2016" name="Mol. Biol. Evol.">
        <title>Comparative Genomics of Early-Diverging Mushroom-Forming Fungi Provides Insights into the Origins of Lignocellulose Decay Capabilities.</title>
        <authorList>
            <person name="Nagy L.G."/>
            <person name="Riley R."/>
            <person name="Tritt A."/>
            <person name="Adam C."/>
            <person name="Daum C."/>
            <person name="Floudas D."/>
            <person name="Sun H."/>
            <person name="Yadav J.S."/>
            <person name="Pangilinan J."/>
            <person name="Larsson K.H."/>
            <person name="Matsuura K."/>
            <person name="Barry K."/>
            <person name="Labutti K."/>
            <person name="Kuo R."/>
            <person name="Ohm R.A."/>
            <person name="Bhattacharya S.S."/>
            <person name="Shirouzu T."/>
            <person name="Yoshinaga Y."/>
            <person name="Martin F.M."/>
            <person name="Grigoriev I.V."/>
            <person name="Hibbett D.S."/>
        </authorList>
    </citation>
    <scope>NUCLEOTIDE SEQUENCE [LARGE SCALE GENOMIC DNA]</scope>
    <source>
        <strain evidence="2 3">HHB12733</strain>
    </source>
</reference>
<feature type="domain" description="DinB-like" evidence="1">
    <location>
        <begin position="54"/>
        <end position="163"/>
    </location>
</feature>
<dbReference type="PANTHER" id="PTHR39473:SF1">
    <property type="entry name" value="DINB-LIKE DOMAIN-CONTAINING PROTEIN"/>
    <property type="match status" value="1"/>
</dbReference>
<dbReference type="PANTHER" id="PTHR39473">
    <property type="match status" value="1"/>
</dbReference>
<evidence type="ECO:0000259" key="1">
    <source>
        <dbReference type="Pfam" id="PF12867"/>
    </source>
</evidence>
<evidence type="ECO:0000313" key="2">
    <source>
        <dbReference type="EMBL" id="KZT61330.1"/>
    </source>
</evidence>
<dbReference type="InterPro" id="IPR024775">
    <property type="entry name" value="DinB-like"/>
</dbReference>
<evidence type="ECO:0000313" key="3">
    <source>
        <dbReference type="Proteomes" id="UP000076842"/>
    </source>
</evidence>
<dbReference type="InParanoid" id="A0A165J3M8"/>
<dbReference type="Proteomes" id="UP000076842">
    <property type="component" value="Unassembled WGS sequence"/>
</dbReference>
<dbReference type="STRING" id="1353952.A0A165J3M8"/>
<accession>A0A165J3M8</accession>
<gene>
    <name evidence="2" type="ORF">CALCODRAFT_428109</name>
</gene>
<dbReference type="OrthoDB" id="5564877at2759"/>
<dbReference type="EMBL" id="KV423924">
    <property type="protein sequence ID" value="KZT61330.1"/>
    <property type="molecule type" value="Genomic_DNA"/>
</dbReference>
<protein>
    <recommendedName>
        <fullName evidence="1">DinB-like domain-containing protein</fullName>
    </recommendedName>
</protein>
<keyword evidence="3" id="KW-1185">Reference proteome</keyword>
<dbReference type="AlphaFoldDB" id="A0A165J3M8"/>
<proteinExistence type="predicted"/>
<dbReference type="Pfam" id="PF12867">
    <property type="entry name" value="DinB_2"/>
    <property type="match status" value="1"/>
</dbReference>
<organism evidence="2 3">
    <name type="scientific">Calocera cornea HHB12733</name>
    <dbReference type="NCBI Taxonomy" id="1353952"/>
    <lineage>
        <taxon>Eukaryota</taxon>
        <taxon>Fungi</taxon>
        <taxon>Dikarya</taxon>
        <taxon>Basidiomycota</taxon>
        <taxon>Agaricomycotina</taxon>
        <taxon>Dacrymycetes</taxon>
        <taxon>Dacrymycetales</taxon>
        <taxon>Dacrymycetaceae</taxon>
        <taxon>Calocera</taxon>
    </lineage>
</organism>